<proteinExistence type="predicted"/>
<reference evidence="1 2" key="1">
    <citation type="submission" date="2019-12" db="EMBL/GenBank/DDBJ databases">
        <title>Enteriobacteria Tanzani isolates_10434.</title>
        <authorList>
            <person name="Subbiah M."/>
            <person name="Call D."/>
        </authorList>
    </citation>
    <scope>NUCLEOTIDE SEQUENCE [LARGE SCALE GENOMIC DNA]</scope>
    <source>
        <strain evidence="1 2">10434wG3</strain>
    </source>
</reference>
<evidence type="ECO:0000313" key="2">
    <source>
        <dbReference type="Proteomes" id="UP000447081"/>
    </source>
</evidence>
<evidence type="ECO:0000313" key="1">
    <source>
        <dbReference type="EMBL" id="MXJ07320.1"/>
    </source>
</evidence>
<dbReference type="AlphaFoldDB" id="A0A4U3LF64"/>
<sequence>MTFDEYMQKTREINEQLQEISMLTANQALTNCANSSNPGFVDLMRRHAELTMRSFKLTEEMMKQLSIDN</sequence>
<comment type="caution">
    <text evidence="1">The sequence shown here is derived from an EMBL/GenBank/DDBJ whole genome shotgun (WGS) entry which is preliminary data.</text>
</comment>
<dbReference type="EMBL" id="WUIG01000010">
    <property type="protein sequence ID" value="MXJ07320.1"/>
    <property type="molecule type" value="Genomic_DNA"/>
</dbReference>
<accession>A0A4U3LF64</accession>
<dbReference type="RefSeq" id="WP_029392285.1">
    <property type="nucleotide sequence ID" value="NZ_BFFT01000019.1"/>
</dbReference>
<gene>
    <name evidence="1" type="ORF">GRW24_02275</name>
</gene>
<dbReference type="Proteomes" id="UP000447081">
    <property type="component" value="Unassembled WGS sequence"/>
</dbReference>
<protein>
    <submittedName>
        <fullName evidence="1">Uncharacterized protein</fullName>
    </submittedName>
</protein>
<name>A0A4U3LF64_ECOLX</name>
<organism evidence="1 2">
    <name type="scientific">Escherichia coli</name>
    <dbReference type="NCBI Taxonomy" id="562"/>
    <lineage>
        <taxon>Bacteria</taxon>
        <taxon>Pseudomonadati</taxon>
        <taxon>Pseudomonadota</taxon>
        <taxon>Gammaproteobacteria</taxon>
        <taxon>Enterobacterales</taxon>
        <taxon>Enterobacteriaceae</taxon>
        <taxon>Escherichia</taxon>
    </lineage>
</organism>